<comment type="subcellular location">
    <subcellularLocation>
        <location evidence="1">Golgi apparatus membrane</location>
        <topology evidence="1">Single-pass type II membrane protein</topology>
    </subcellularLocation>
</comment>
<evidence type="ECO:0000256" key="9">
    <source>
        <dbReference type="ARBA" id="ARBA00023180"/>
    </source>
</evidence>
<comment type="caution">
    <text evidence="10">The sequence shown here is derived from an EMBL/GenBank/DDBJ whole genome shotgun (WGS) entry which is preliminary data.</text>
</comment>
<feature type="non-terminal residue" evidence="10">
    <location>
        <position position="1"/>
    </location>
</feature>
<evidence type="ECO:0000313" key="10">
    <source>
        <dbReference type="EMBL" id="CAH3155476.1"/>
    </source>
</evidence>
<evidence type="ECO:0000256" key="4">
    <source>
        <dbReference type="ARBA" id="ARBA00022692"/>
    </source>
</evidence>
<dbReference type="SUPFAM" id="SSF52540">
    <property type="entry name" value="P-loop containing nucleoside triphosphate hydrolases"/>
    <property type="match status" value="1"/>
</dbReference>
<keyword evidence="8" id="KW-0472">Membrane</keyword>
<protein>
    <recommendedName>
        <fullName evidence="12">Galactosylceramide sulfotransferase</fullName>
    </recommendedName>
</protein>
<reference evidence="10 11" key="1">
    <citation type="submission" date="2022-05" db="EMBL/GenBank/DDBJ databases">
        <authorList>
            <consortium name="Genoscope - CEA"/>
            <person name="William W."/>
        </authorList>
    </citation>
    <scope>NUCLEOTIDE SEQUENCE [LARGE SCALE GENOMIC DNA]</scope>
</reference>
<dbReference type="EMBL" id="CALNXK010000101">
    <property type="protein sequence ID" value="CAH3155476.1"/>
    <property type="molecule type" value="Genomic_DNA"/>
</dbReference>
<evidence type="ECO:0000256" key="3">
    <source>
        <dbReference type="ARBA" id="ARBA00022679"/>
    </source>
</evidence>
<keyword evidence="7" id="KW-0333">Golgi apparatus</keyword>
<dbReference type="InterPro" id="IPR027417">
    <property type="entry name" value="P-loop_NTPase"/>
</dbReference>
<evidence type="ECO:0000256" key="7">
    <source>
        <dbReference type="ARBA" id="ARBA00023034"/>
    </source>
</evidence>
<name>A0ABN8Q6B7_9CNID</name>
<keyword evidence="4" id="KW-0812">Transmembrane</keyword>
<evidence type="ECO:0000256" key="6">
    <source>
        <dbReference type="ARBA" id="ARBA00022989"/>
    </source>
</evidence>
<evidence type="ECO:0000256" key="5">
    <source>
        <dbReference type="ARBA" id="ARBA00022968"/>
    </source>
</evidence>
<organism evidence="10 11">
    <name type="scientific">Porites lobata</name>
    <dbReference type="NCBI Taxonomy" id="104759"/>
    <lineage>
        <taxon>Eukaryota</taxon>
        <taxon>Metazoa</taxon>
        <taxon>Cnidaria</taxon>
        <taxon>Anthozoa</taxon>
        <taxon>Hexacorallia</taxon>
        <taxon>Scleractinia</taxon>
        <taxon>Fungiina</taxon>
        <taxon>Poritidae</taxon>
        <taxon>Porites</taxon>
    </lineage>
</organism>
<evidence type="ECO:0000256" key="1">
    <source>
        <dbReference type="ARBA" id="ARBA00004323"/>
    </source>
</evidence>
<evidence type="ECO:0000313" key="11">
    <source>
        <dbReference type="Proteomes" id="UP001159405"/>
    </source>
</evidence>
<evidence type="ECO:0000256" key="2">
    <source>
        <dbReference type="ARBA" id="ARBA00008124"/>
    </source>
</evidence>
<keyword evidence="3" id="KW-0808">Transferase</keyword>
<comment type="similarity">
    <text evidence="2">Belongs to the galactose-3-O-sulfotransferase family.</text>
</comment>
<sequence length="364" mass="43143">PTSRCVPCNHIMFLKTHKTGGSTIVNILFRYGDSRNLTFALGPLVRGGDHLGWPQRFRLSSTLPFYRPLNILCSHTVFNKKPMNWLFPREISKYVTIIRNPVDNFESLFNYFQLGKGLGLGDDPVVSLENFLKSPSSFYDKVKRGIHARNPMMFDLGFSQKYFQNYTAVTKYINFLNKEFDLVMIMEYFDESLILLKRLLCWEIDDILHVKVNERLDNEKASNLSDRVKENIKRWNKADVLLFTYFNATFWRKIEMEGSEFYEDLSAFRKRRLKLQQMCFENRTGAVQRIFRRKVVKGYYTRNDLNSSLKFLCNRWIKTENSYLDELLKKRQEEMESDLEKQTRIDDSTSWNVSKDLQYVPVES</sequence>
<keyword evidence="6" id="KW-1133">Transmembrane helix</keyword>
<evidence type="ECO:0000256" key="8">
    <source>
        <dbReference type="ARBA" id="ARBA00023136"/>
    </source>
</evidence>
<dbReference type="Pfam" id="PF06990">
    <property type="entry name" value="Gal-3-0_sulfotr"/>
    <property type="match status" value="1"/>
</dbReference>
<keyword evidence="9" id="KW-0325">Glycoprotein</keyword>
<dbReference type="Gene3D" id="3.40.50.300">
    <property type="entry name" value="P-loop containing nucleotide triphosphate hydrolases"/>
    <property type="match status" value="1"/>
</dbReference>
<dbReference type="PANTHER" id="PTHR14647:SF85">
    <property type="entry name" value="GALACTOSYLCERAMIDE SULFOTRANSFERASE-LIKE"/>
    <property type="match status" value="1"/>
</dbReference>
<dbReference type="Proteomes" id="UP001159405">
    <property type="component" value="Unassembled WGS sequence"/>
</dbReference>
<keyword evidence="5" id="KW-0735">Signal-anchor</keyword>
<accession>A0ABN8Q6B7</accession>
<dbReference type="PANTHER" id="PTHR14647">
    <property type="entry name" value="GALACTOSE-3-O-SULFOTRANSFERASE"/>
    <property type="match status" value="1"/>
</dbReference>
<proteinExistence type="inferred from homology"/>
<gene>
    <name evidence="10" type="ORF">PLOB_00001569</name>
</gene>
<dbReference type="InterPro" id="IPR009729">
    <property type="entry name" value="Gal-3-0_sulfotransfrase"/>
</dbReference>
<keyword evidence="11" id="KW-1185">Reference proteome</keyword>
<evidence type="ECO:0008006" key="12">
    <source>
        <dbReference type="Google" id="ProtNLM"/>
    </source>
</evidence>